<keyword evidence="7" id="KW-0051">Antiviral defense</keyword>
<evidence type="ECO:0000256" key="2">
    <source>
        <dbReference type="ARBA" id="ARBA00022150"/>
    </source>
</evidence>
<organism evidence="10 11">
    <name type="scientific">Thermotoga petrophila (strain ATCC BAA-489 / DSM 13996 / JCM 10882 / RKU-10)</name>
    <name type="common">Thermotoga naphthophila</name>
    <dbReference type="NCBI Taxonomy" id="590168"/>
    <lineage>
        <taxon>Bacteria</taxon>
        <taxon>Thermotogati</taxon>
        <taxon>Thermotogota</taxon>
        <taxon>Thermotogae</taxon>
        <taxon>Thermotogales</taxon>
        <taxon>Thermotogaceae</taxon>
        <taxon>Thermotoga</taxon>
    </lineage>
</organism>
<evidence type="ECO:0000256" key="6">
    <source>
        <dbReference type="ARBA" id="ARBA00022884"/>
    </source>
</evidence>
<dbReference type="EMBL" id="CP001839">
    <property type="protein sequence ID" value="ADA67105.1"/>
    <property type="molecule type" value="Genomic_DNA"/>
</dbReference>
<keyword evidence="3" id="KW-0540">Nuclease</keyword>
<evidence type="ECO:0000256" key="1">
    <source>
        <dbReference type="ARBA" id="ARBA00006342"/>
    </source>
</evidence>
<evidence type="ECO:0000259" key="9">
    <source>
        <dbReference type="Pfam" id="PF03787"/>
    </source>
</evidence>
<evidence type="ECO:0000256" key="8">
    <source>
        <dbReference type="ARBA" id="ARBA00033183"/>
    </source>
</evidence>
<keyword evidence="5" id="KW-0378">Hydrolase</keyword>
<dbReference type="InterPro" id="IPR005537">
    <property type="entry name" value="RAMP_III_fam"/>
</dbReference>
<name>D2C819_THEP2</name>
<evidence type="ECO:0000256" key="4">
    <source>
        <dbReference type="ARBA" id="ARBA00022759"/>
    </source>
</evidence>
<gene>
    <name evidence="10" type="ordered locus">Tnap_1017</name>
</gene>
<accession>D2C819</accession>
<dbReference type="PANTHER" id="PTHR35579">
    <property type="entry name" value="CRISPR SYSTEM CMS ENDORIBONUCLEASE CSM3"/>
    <property type="match status" value="1"/>
</dbReference>
<dbReference type="CDD" id="cd09684">
    <property type="entry name" value="Csm3_III-A"/>
    <property type="match status" value="1"/>
</dbReference>
<keyword evidence="6" id="KW-0694">RNA-binding</keyword>
<evidence type="ECO:0000313" key="11">
    <source>
        <dbReference type="Proteomes" id="UP000000940"/>
    </source>
</evidence>
<dbReference type="Pfam" id="PF03787">
    <property type="entry name" value="RAMPs"/>
    <property type="match status" value="1"/>
</dbReference>
<evidence type="ECO:0000256" key="5">
    <source>
        <dbReference type="ARBA" id="ARBA00022801"/>
    </source>
</evidence>
<dbReference type="NCBIfam" id="TIGR02582">
    <property type="entry name" value="cas7_TM1809"/>
    <property type="match status" value="1"/>
</dbReference>
<dbReference type="RefSeq" id="WP_012896297.1">
    <property type="nucleotide sequence ID" value="NC_013642.1"/>
</dbReference>
<dbReference type="PANTHER" id="PTHR35579:SF3">
    <property type="entry name" value="CRISPR SYSTEM CMS ENDORIBONUCLEASE CSM3"/>
    <property type="match status" value="1"/>
</dbReference>
<dbReference type="GO" id="GO:0051607">
    <property type="term" value="P:defense response to virus"/>
    <property type="evidence" value="ECO:0007669"/>
    <property type="project" value="UniProtKB-KW"/>
</dbReference>
<protein>
    <recommendedName>
        <fullName evidence="2">CRISPR system Cms endoribonuclease Csm3</fullName>
    </recommendedName>
    <alternativeName>
        <fullName evidence="8">CRISPR type III A-associated RAMP protein Csm3</fullName>
    </alternativeName>
</protein>
<dbReference type="InterPro" id="IPR013412">
    <property type="entry name" value="CRISPR-assoc_RAMP_Csm3"/>
</dbReference>
<dbReference type="InterPro" id="IPR052216">
    <property type="entry name" value="CRISPR_Csm3_endoribonuclease"/>
</dbReference>
<sequence>MERPILGKYIIKGKIILETGLRIGGQELGVNIGGIDNPVIRNPLTGEPYIPGSSVKGKMRSLMERLLALPLSSNTDEEEGIRKHECENRECKVCRVFGSTSKNGNNMPSRLLVRDAFLTEDSKTKLLNMETDLPYTEWKAENTLDRVTCKANPRNFERIPAGAEFEFEIIYTAENENHIKEDLENIATALELLEDDYLGGNGSRGYGKVKFSIEKVIYKSAGYYKGEGTPVEKEVKGGVEGFKKAISEIVKG</sequence>
<proteinExistence type="inferred from homology"/>
<evidence type="ECO:0000256" key="7">
    <source>
        <dbReference type="ARBA" id="ARBA00023118"/>
    </source>
</evidence>
<feature type="domain" description="CRISPR type III-associated protein" evidence="9">
    <location>
        <begin position="15"/>
        <end position="210"/>
    </location>
</feature>
<evidence type="ECO:0000313" key="10">
    <source>
        <dbReference type="EMBL" id="ADA67105.1"/>
    </source>
</evidence>
<dbReference type="HOGENOM" id="CLU_067743_0_0_0"/>
<keyword evidence="4" id="KW-0255">Endonuclease</keyword>
<keyword evidence="11" id="KW-1185">Reference proteome</keyword>
<comment type="similarity">
    <text evidence="1">Belongs to the CRISPR-associated Csm3 family.</text>
</comment>
<dbReference type="GO" id="GO:0016787">
    <property type="term" value="F:hydrolase activity"/>
    <property type="evidence" value="ECO:0007669"/>
    <property type="project" value="UniProtKB-KW"/>
</dbReference>
<dbReference type="KEGG" id="tnp:Tnap_1017"/>
<reference evidence="10 11" key="1">
    <citation type="submission" date="2009-12" db="EMBL/GenBank/DDBJ databases">
        <title>Complete sequence of Thermotoga petrophila RKU-1.</title>
        <authorList>
            <consortium name="US DOE Joint Genome Institute"/>
            <person name="Lucas S."/>
            <person name="Copeland A."/>
            <person name="Lapidus A."/>
            <person name="Glavina del Rio T."/>
            <person name="Dalin E."/>
            <person name="Tice H."/>
            <person name="Bruce D."/>
            <person name="Goodwin L."/>
            <person name="Pitluck S."/>
            <person name="Munk A.C."/>
            <person name="Brettin T."/>
            <person name="Detter J.C."/>
            <person name="Han C."/>
            <person name="Tapia R."/>
            <person name="Larimer F."/>
            <person name="Land M."/>
            <person name="Hauser L."/>
            <person name="Kyrpides N."/>
            <person name="Mikhailova N."/>
            <person name="Nelson K.E."/>
            <person name="Gogarten J.P."/>
            <person name="Noll K.M."/>
        </authorList>
    </citation>
    <scope>NUCLEOTIDE SEQUENCE [LARGE SCALE GENOMIC DNA]</scope>
    <source>
        <strain evidence="11">ATCC BAA-489 / DSM 13996 / JCM 10882 / RKU-10</strain>
    </source>
</reference>
<dbReference type="Proteomes" id="UP000000940">
    <property type="component" value="Chromosome"/>
</dbReference>
<dbReference type="AlphaFoldDB" id="D2C819"/>
<dbReference type="GO" id="GO:0004519">
    <property type="term" value="F:endonuclease activity"/>
    <property type="evidence" value="ECO:0007669"/>
    <property type="project" value="UniProtKB-KW"/>
</dbReference>
<dbReference type="GO" id="GO:0003723">
    <property type="term" value="F:RNA binding"/>
    <property type="evidence" value="ECO:0007669"/>
    <property type="project" value="UniProtKB-KW"/>
</dbReference>
<evidence type="ECO:0000256" key="3">
    <source>
        <dbReference type="ARBA" id="ARBA00022722"/>
    </source>
</evidence>